<evidence type="ECO:0000256" key="14">
    <source>
        <dbReference type="ARBA" id="ARBA00032370"/>
    </source>
</evidence>
<evidence type="ECO:0000256" key="1">
    <source>
        <dbReference type="ARBA" id="ARBA00004651"/>
    </source>
</evidence>
<evidence type="ECO:0000256" key="5">
    <source>
        <dbReference type="ARBA" id="ARBA00022676"/>
    </source>
</evidence>
<evidence type="ECO:0000256" key="12">
    <source>
        <dbReference type="ARBA" id="ARBA00023306"/>
    </source>
</evidence>
<keyword evidence="10" id="KW-1133">Transmembrane helix</keyword>
<evidence type="ECO:0000256" key="8">
    <source>
        <dbReference type="ARBA" id="ARBA00022960"/>
    </source>
</evidence>
<dbReference type="PANTHER" id="PTHR30474">
    <property type="entry name" value="CELL CYCLE PROTEIN"/>
    <property type="match status" value="1"/>
</dbReference>
<comment type="similarity">
    <text evidence="16">Belongs to the SEDS family. FtsW subfamily.</text>
</comment>
<proteinExistence type="inferred from homology"/>
<dbReference type="GO" id="GO:0009252">
    <property type="term" value="P:peptidoglycan biosynthetic process"/>
    <property type="evidence" value="ECO:0007669"/>
    <property type="project" value="UniProtKB-KW"/>
</dbReference>
<dbReference type="Proteomes" id="UP000593915">
    <property type="component" value="Chromosome"/>
</dbReference>
<dbReference type="GO" id="GO:0008955">
    <property type="term" value="F:peptidoglycan glycosyltransferase activity"/>
    <property type="evidence" value="ECO:0007669"/>
    <property type="project" value="UniProtKB-EC"/>
</dbReference>
<evidence type="ECO:0000256" key="2">
    <source>
        <dbReference type="ARBA" id="ARBA00004752"/>
    </source>
</evidence>
<evidence type="ECO:0000256" key="11">
    <source>
        <dbReference type="ARBA" id="ARBA00023136"/>
    </source>
</evidence>
<comment type="catalytic activity">
    <reaction evidence="20">
        <text>[GlcNAc-(1-&gt;4)-Mur2Ac(oyl-L-Ala-gamma-D-Glu-L-Lys-D-Ala-D-Ala)](n)-di-trans,octa-cis-undecaprenyl diphosphate + beta-D-GlcNAc-(1-&gt;4)-Mur2Ac(oyl-L-Ala-gamma-D-Glu-L-Lys-D-Ala-D-Ala)-di-trans,octa-cis-undecaprenyl diphosphate = [GlcNAc-(1-&gt;4)-Mur2Ac(oyl-L-Ala-gamma-D-Glu-L-Lys-D-Ala-D-Ala)](n+1)-di-trans,octa-cis-undecaprenyl diphosphate + di-trans,octa-cis-undecaprenyl diphosphate + H(+)</text>
        <dbReference type="Rhea" id="RHEA:23708"/>
        <dbReference type="Rhea" id="RHEA-COMP:9602"/>
        <dbReference type="Rhea" id="RHEA-COMP:9603"/>
        <dbReference type="ChEBI" id="CHEBI:15378"/>
        <dbReference type="ChEBI" id="CHEBI:58405"/>
        <dbReference type="ChEBI" id="CHEBI:60033"/>
        <dbReference type="ChEBI" id="CHEBI:78435"/>
        <dbReference type="EC" id="2.4.99.28"/>
    </reaction>
</comment>
<evidence type="ECO:0000313" key="21">
    <source>
        <dbReference type="EMBL" id="QOW59927.1"/>
    </source>
</evidence>
<dbReference type="NCBIfam" id="TIGR02614">
    <property type="entry name" value="ftsW"/>
    <property type="match status" value="1"/>
</dbReference>
<evidence type="ECO:0000256" key="9">
    <source>
        <dbReference type="ARBA" id="ARBA00022984"/>
    </source>
</evidence>
<comment type="pathway">
    <text evidence="2">Cell wall biogenesis; peptidoglycan biosynthesis.</text>
</comment>
<keyword evidence="13" id="KW-0961">Cell wall biogenesis/degradation</keyword>
<keyword evidence="8" id="KW-0133">Cell shape</keyword>
<dbReference type="InterPro" id="IPR001182">
    <property type="entry name" value="FtsW/RodA"/>
</dbReference>
<protein>
    <recommendedName>
        <fullName evidence="17">Probable peptidoglycan glycosyltransferase FtsW</fullName>
        <ecNumber evidence="19">2.4.99.28</ecNumber>
    </recommendedName>
    <alternativeName>
        <fullName evidence="18">Cell division protein FtsW</fullName>
    </alternativeName>
    <alternativeName>
        <fullName evidence="15">Cell wall polymerase</fullName>
    </alternativeName>
    <alternativeName>
        <fullName evidence="14">Peptidoglycan polymerase</fullName>
    </alternativeName>
</protein>
<comment type="subcellular location">
    <subcellularLocation>
        <location evidence="1">Cell membrane</location>
        <topology evidence="1">Multi-pass membrane protein</topology>
    </subcellularLocation>
</comment>
<keyword evidence="5" id="KW-0328">Glycosyltransferase</keyword>
<dbReference type="GO" id="GO:0015648">
    <property type="term" value="F:lipid-linked peptidoglycan transporter activity"/>
    <property type="evidence" value="ECO:0007669"/>
    <property type="project" value="TreeGrafter"/>
</dbReference>
<accession>A0A7S6WNN0</accession>
<keyword evidence="3" id="KW-1003">Cell membrane</keyword>
<organism evidence="21 22">
    <name type="scientific">Treponema pedis</name>
    <dbReference type="NCBI Taxonomy" id="409322"/>
    <lineage>
        <taxon>Bacteria</taxon>
        <taxon>Pseudomonadati</taxon>
        <taxon>Spirochaetota</taxon>
        <taxon>Spirochaetia</taxon>
        <taxon>Spirochaetales</taxon>
        <taxon>Treponemataceae</taxon>
        <taxon>Treponema</taxon>
    </lineage>
</organism>
<name>A0A7S6WNN0_9SPIR</name>
<dbReference type="InterPro" id="IPR013437">
    <property type="entry name" value="FtsW"/>
</dbReference>
<gene>
    <name evidence="21" type="primary">ftsW</name>
    <name evidence="21" type="ORF">IFE08_08635</name>
</gene>
<dbReference type="GO" id="GO:0071555">
    <property type="term" value="P:cell wall organization"/>
    <property type="evidence" value="ECO:0007669"/>
    <property type="project" value="UniProtKB-KW"/>
</dbReference>
<reference evidence="21 22" key="1">
    <citation type="submission" date="2020-09" db="EMBL/GenBank/DDBJ databases">
        <title>Characterization of Treponema spp. from bovine digital dermatitis in Korea.</title>
        <authorList>
            <person name="Espiritu H.M."/>
            <person name="Cho Y.I."/>
            <person name="Mamuad L."/>
        </authorList>
    </citation>
    <scope>NUCLEOTIDE SEQUENCE [LARGE SCALE GENOMIC DNA]</scope>
    <source>
        <strain evidence="21 22">KS1</strain>
    </source>
</reference>
<evidence type="ECO:0000256" key="3">
    <source>
        <dbReference type="ARBA" id="ARBA00022475"/>
    </source>
</evidence>
<evidence type="ECO:0000313" key="22">
    <source>
        <dbReference type="Proteomes" id="UP000593915"/>
    </source>
</evidence>
<evidence type="ECO:0000256" key="7">
    <source>
        <dbReference type="ARBA" id="ARBA00022692"/>
    </source>
</evidence>
<keyword evidence="9" id="KW-0573">Peptidoglycan synthesis</keyword>
<evidence type="ECO:0000256" key="19">
    <source>
        <dbReference type="ARBA" id="ARBA00044770"/>
    </source>
</evidence>
<dbReference type="AlphaFoldDB" id="A0A7S6WNN0"/>
<dbReference type="GO" id="GO:0008360">
    <property type="term" value="P:regulation of cell shape"/>
    <property type="evidence" value="ECO:0007669"/>
    <property type="project" value="UniProtKB-KW"/>
</dbReference>
<evidence type="ECO:0000256" key="13">
    <source>
        <dbReference type="ARBA" id="ARBA00023316"/>
    </source>
</evidence>
<keyword evidence="11" id="KW-0472">Membrane</keyword>
<dbReference type="GO" id="GO:0032153">
    <property type="term" value="C:cell division site"/>
    <property type="evidence" value="ECO:0007669"/>
    <property type="project" value="TreeGrafter"/>
</dbReference>
<evidence type="ECO:0000256" key="4">
    <source>
        <dbReference type="ARBA" id="ARBA00022618"/>
    </source>
</evidence>
<dbReference type="EMBL" id="CP061839">
    <property type="protein sequence ID" value="QOW59927.1"/>
    <property type="molecule type" value="Genomic_DNA"/>
</dbReference>
<dbReference type="PANTHER" id="PTHR30474:SF2">
    <property type="entry name" value="PEPTIDOGLYCAN GLYCOSYLTRANSFERASE FTSW-RELATED"/>
    <property type="match status" value="1"/>
</dbReference>
<evidence type="ECO:0000256" key="15">
    <source>
        <dbReference type="ARBA" id="ARBA00033270"/>
    </source>
</evidence>
<dbReference type="GO" id="GO:0051301">
    <property type="term" value="P:cell division"/>
    <property type="evidence" value="ECO:0007669"/>
    <property type="project" value="UniProtKB-KW"/>
</dbReference>
<evidence type="ECO:0000256" key="17">
    <source>
        <dbReference type="ARBA" id="ARBA00041185"/>
    </source>
</evidence>
<keyword evidence="4" id="KW-0132">Cell division</keyword>
<evidence type="ECO:0000256" key="10">
    <source>
        <dbReference type="ARBA" id="ARBA00022989"/>
    </source>
</evidence>
<keyword evidence="7" id="KW-0812">Transmembrane</keyword>
<keyword evidence="12" id="KW-0131">Cell cycle</keyword>
<dbReference type="RefSeq" id="WP_024467229.1">
    <property type="nucleotide sequence ID" value="NZ_CP045670.1"/>
</dbReference>
<evidence type="ECO:0000256" key="20">
    <source>
        <dbReference type="ARBA" id="ARBA00049902"/>
    </source>
</evidence>
<dbReference type="EC" id="2.4.99.28" evidence="19"/>
<sequence>MNKYIAAKKNINPEKHDFIFAMTVLLLFGVGYTTLYSGSIHYAKRIFDDQLYFVIKQAKHAVVGLAGMLFFTFMDFSKIRKMLPAIVIITFLLCILPFIPGLGEMRNGAVRWIKLGGFKFQPSEAVKFSVLLFLANFFDKKNDKYEDPLISIFPPFLITSLFILFVYLGNDFSSSLFILIIATTMFFAAGVPISWFLKGLVCIIPILVLMVVTKEYRMERVLSFLDPGRDPLNSGFQIQASLNALTSGGLFGQGLGNGVRKIASVPEIYSDFIFVVWAEEMGFVGVACYMLLLIFFAVLGYKIAFTCKDRFGSYIAFGATTSILIQSLLNCAVVSKLVPATGIPLPFFSSGGSSLVISFCLCGLILNASGYVNKGGSVNG</sequence>
<evidence type="ECO:0000256" key="6">
    <source>
        <dbReference type="ARBA" id="ARBA00022679"/>
    </source>
</evidence>
<dbReference type="Pfam" id="PF01098">
    <property type="entry name" value="FTSW_RODA_SPOVE"/>
    <property type="match status" value="1"/>
</dbReference>
<dbReference type="GO" id="GO:0005886">
    <property type="term" value="C:plasma membrane"/>
    <property type="evidence" value="ECO:0007669"/>
    <property type="project" value="UniProtKB-SubCell"/>
</dbReference>
<evidence type="ECO:0000256" key="16">
    <source>
        <dbReference type="ARBA" id="ARBA00038053"/>
    </source>
</evidence>
<keyword evidence="6" id="KW-0808">Transferase</keyword>
<evidence type="ECO:0000256" key="18">
    <source>
        <dbReference type="ARBA" id="ARBA00041418"/>
    </source>
</evidence>